<dbReference type="OrthoDB" id="3045089at2759"/>
<evidence type="ECO:0000313" key="9">
    <source>
        <dbReference type="EMBL" id="CAF1154682.1"/>
    </source>
</evidence>
<evidence type="ECO:0000256" key="5">
    <source>
        <dbReference type="PROSITE-ProRule" id="PRU00175"/>
    </source>
</evidence>
<dbReference type="PROSITE" id="PS50178">
    <property type="entry name" value="ZF_FYVE"/>
    <property type="match status" value="1"/>
</dbReference>
<feature type="compositionally biased region" description="Pro residues" evidence="6">
    <location>
        <begin position="168"/>
        <end position="180"/>
    </location>
</feature>
<evidence type="ECO:0000256" key="2">
    <source>
        <dbReference type="ARBA" id="ARBA00022723"/>
    </source>
</evidence>
<feature type="domain" description="FYVE-type" evidence="8">
    <location>
        <begin position="2"/>
        <end position="60"/>
    </location>
</feature>
<evidence type="ECO:0000256" key="3">
    <source>
        <dbReference type="ARBA" id="ARBA00022771"/>
    </source>
</evidence>
<dbReference type="GO" id="GO:0070936">
    <property type="term" value="P:protein K48-linked ubiquitination"/>
    <property type="evidence" value="ECO:0007669"/>
    <property type="project" value="TreeGrafter"/>
</dbReference>
<dbReference type="GO" id="GO:0005737">
    <property type="term" value="C:cytoplasm"/>
    <property type="evidence" value="ECO:0007669"/>
    <property type="project" value="TreeGrafter"/>
</dbReference>
<dbReference type="Gene3D" id="1.10.720.140">
    <property type="match status" value="1"/>
</dbReference>
<feature type="domain" description="RING-type" evidence="7">
    <location>
        <begin position="262"/>
        <end position="297"/>
    </location>
</feature>
<dbReference type="InterPro" id="IPR001841">
    <property type="entry name" value="Znf_RING"/>
</dbReference>
<dbReference type="InterPro" id="IPR051728">
    <property type="entry name" value="RING-FYVE_E3_ubiquitin-ligase"/>
</dbReference>
<feature type="region of interest" description="Disordered" evidence="6">
    <location>
        <begin position="129"/>
        <end position="185"/>
    </location>
</feature>
<reference evidence="9" key="1">
    <citation type="submission" date="2021-02" db="EMBL/GenBank/DDBJ databases">
        <authorList>
            <person name="Nowell W R."/>
        </authorList>
    </citation>
    <scope>NUCLEOTIDE SEQUENCE</scope>
</reference>
<dbReference type="GO" id="GO:1902042">
    <property type="term" value="P:negative regulation of extrinsic apoptotic signaling pathway via death domain receptors"/>
    <property type="evidence" value="ECO:0007669"/>
    <property type="project" value="TreeGrafter"/>
</dbReference>
<dbReference type="AlphaFoldDB" id="A0A814T4W9"/>
<dbReference type="SUPFAM" id="SSF57850">
    <property type="entry name" value="RING/U-box"/>
    <property type="match status" value="1"/>
</dbReference>
<dbReference type="Proteomes" id="UP000663832">
    <property type="component" value="Unassembled WGS sequence"/>
</dbReference>
<dbReference type="SUPFAM" id="SSF68906">
    <property type="entry name" value="SAP domain"/>
    <property type="match status" value="1"/>
</dbReference>
<dbReference type="GO" id="GO:0008270">
    <property type="term" value="F:zinc ion binding"/>
    <property type="evidence" value="ECO:0007669"/>
    <property type="project" value="UniProtKB-KW"/>
</dbReference>
<dbReference type="SUPFAM" id="SSF57903">
    <property type="entry name" value="FYVE/PHD zinc finger"/>
    <property type="match status" value="1"/>
</dbReference>
<dbReference type="Gene3D" id="1.10.720.30">
    <property type="entry name" value="SAP domain"/>
    <property type="match status" value="1"/>
</dbReference>
<dbReference type="GO" id="GO:0061630">
    <property type="term" value="F:ubiquitin protein ligase activity"/>
    <property type="evidence" value="ECO:0007669"/>
    <property type="project" value="TreeGrafter"/>
</dbReference>
<dbReference type="InterPro" id="IPR057299">
    <property type="entry name" value="RNF34_RFFL_SAP"/>
</dbReference>
<dbReference type="Pfam" id="PF13920">
    <property type="entry name" value="zf-C3HC4_3"/>
    <property type="match status" value="1"/>
</dbReference>
<evidence type="ECO:0000259" key="8">
    <source>
        <dbReference type="PROSITE" id="PS50178"/>
    </source>
</evidence>
<comment type="subcellular location">
    <subcellularLocation>
        <location evidence="1">Cell membrane</location>
        <topology evidence="1">Peripheral membrane protein</topology>
    </subcellularLocation>
</comment>
<dbReference type="GO" id="GO:0005886">
    <property type="term" value="C:plasma membrane"/>
    <property type="evidence" value="ECO:0007669"/>
    <property type="project" value="UniProtKB-SubCell"/>
</dbReference>
<dbReference type="InterPro" id="IPR013083">
    <property type="entry name" value="Znf_RING/FYVE/PHD"/>
</dbReference>
<dbReference type="InterPro" id="IPR036361">
    <property type="entry name" value="SAP_dom_sf"/>
</dbReference>
<dbReference type="PANTHER" id="PTHR14879">
    <property type="entry name" value="CASPASE REGULATOR, RING FINGER DOMAIN-CONTAINING"/>
    <property type="match status" value="1"/>
</dbReference>
<dbReference type="PROSITE" id="PS50089">
    <property type="entry name" value="ZF_RING_2"/>
    <property type="match status" value="1"/>
</dbReference>
<dbReference type="InterPro" id="IPR017455">
    <property type="entry name" value="Znf_FYVE-rel"/>
</dbReference>
<dbReference type="PANTHER" id="PTHR14879:SF15">
    <property type="entry name" value="E3 UBIQUITIN-PROTEIN LIGASE RIFIFYLIN-LIKE PROTEIN"/>
    <property type="match status" value="1"/>
</dbReference>
<dbReference type="InterPro" id="IPR000306">
    <property type="entry name" value="Znf_FYVE"/>
</dbReference>
<dbReference type="InterPro" id="IPR055111">
    <property type="entry name" value="RNF34_RFFL_HeH"/>
</dbReference>
<keyword evidence="10" id="KW-1185">Reference proteome</keyword>
<keyword evidence="3 5" id="KW-0863">Zinc-finger</keyword>
<evidence type="ECO:0000313" key="10">
    <source>
        <dbReference type="Proteomes" id="UP000663832"/>
    </source>
</evidence>
<dbReference type="EMBL" id="CAJNOM010000156">
    <property type="protein sequence ID" value="CAF1154682.1"/>
    <property type="molecule type" value="Genomic_DNA"/>
</dbReference>
<dbReference type="Pfam" id="PF23632">
    <property type="entry name" value="SAP_RNF34_RFFL"/>
    <property type="match status" value="1"/>
</dbReference>
<dbReference type="InterPro" id="IPR011011">
    <property type="entry name" value="Znf_FYVE_PHD"/>
</dbReference>
<evidence type="ECO:0000256" key="6">
    <source>
        <dbReference type="SAM" id="MobiDB-lite"/>
    </source>
</evidence>
<dbReference type="Pfam" id="PF01363">
    <property type="entry name" value="FYVE"/>
    <property type="match status" value="1"/>
</dbReference>
<evidence type="ECO:0000256" key="4">
    <source>
        <dbReference type="ARBA" id="ARBA00022833"/>
    </source>
</evidence>
<accession>A0A814T4W9</accession>
<evidence type="ECO:0000256" key="1">
    <source>
        <dbReference type="ARBA" id="ARBA00004202"/>
    </source>
</evidence>
<comment type="caution">
    <text evidence="9">The sequence shown here is derived from an EMBL/GenBank/DDBJ whole genome shotgun (WGS) entry which is preliminary data.</text>
</comment>
<organism evidence="9 10">
    <name type="scientific">Adineta steineri</name>
    <dbReference type="NCBI Taxonomy" id="433720"/>
    <lineage>
        <taxon>Eukaryota</taxon>
        <taxon>Metazoa</taxon>
        <taxon>Spiralia</taxon>
        <taxon>Gnathifera</taxon>
        <taxon>Rotifera</taxon>
        <taxon>Eurotatoria</taxon>
        <taxon>Bdelloidea</taxon>
        <taxon>Adinetida</taxon>
        <taxon>Adinetidae</taxon>
        <taxon>Adineta</taxon>
    </lineage>
</organism>
<protein>
    <submittedName>
        <fullName evidence="9">Uncharacterized protein</fullName>
    </submittedName>
</protein>
<dbReference type="GO" id="GO:0043161">
    <property type="term" value="P:proteasome-mediated ubiquitin-dependent protein catabolic process"/>
    <property type="evidence" value="ECO:0007669"/>
    <property type="project" value="TreeGrafter"/>
</dbReference>
<dbReference type="Gene3D" id="3.30.40.10">
    <property type="entry name" value="Zinc/RING finger domain, C3HC4 (zinc finger)"/>
    <property type="match status" value="1"/>
</dbReference>
<dbReference type="SMART" id="SM00184">
    <property type="entry name" value="RING"/>
    <property type="match status" value="2"/>
</dbReference>
<name>A0A814T4W9_9BILA</name>
<dbReference type="SMART" id="SM00064">
    <property type="entry name" value="FYVE"/>
    <property type="match status" value="1"/>
</dbReference>
<evidence type="ECO:0000259" key="7">
    <source>
        <dbReference type="PROSITE" id="PS50089"/>
    </source>
</evidence>
<gene>
    <name evidence="9" type="ORF">QVE165_LOCUS23214</name>
</gene>
<keyword evidence="4" id="KW-0862">Zinc</keyword>
<dbReference type="CDD" id="cd16500">
    <property type="entry name" value="RING-HC_CARP"/>
    <property type="match status" value="1"/>
</dbReference>
<sequence length="309" mass="35043">MSEQIPYCEHCLQRYTILRRRKQCNLCGQIFCSKCITKSVTSSSSSNNSRTCTTCLVIINENTTRDQLTFIRIKDLRAYLIHSKVVPVNRLESCREKQDLINLIIAKKQRTPDDSYVFVDYAHRINDNIPPTNIQESATNRTEEIPLPIPVVTNSSDELRPETTTDPLPSPPPPPPPPASSLPKVSLSNRKTLADVSSLESIHNLTVGQLKDILTQNFVSYRGCVEKNELITKLELLYRDKQQQEKEFNPSISTEQSDENLCKICMDATIDCVFLDCGHLCTCVQCGKKLSECPLCRCFIIRVVRVFKS</sequence>
<keyword evidence="2" id="KW-0479">Metal-binding</keyword>
<dbReference type="Pfam" id="PF22968">
    <property type="entry name" value="RNF34L-like_3rd"/>
    <property type="match status" value="1"/>
</dbReference>
<feature type="compositionally biased region" description="Polar residues" evidence="6">
    <location>
        <begin position="129"/>
        <end position="140"/>
    </location>
</feature>
<proteinExistence type="predicted"/>
<dbReference type="FunFam" id="3.30.40.10:FF:000110">
    <property type="entry name" value="E3 ubiquitin-protein ligase RNF34 isoform X1"/>
    <property type="match status" value="1"/>
</dbReference>